<evidence type="ECO:0000256" key="4">
    <source>
        <dbReference type="PROSITE-ProRule" id="PRU00473"/>
    </source>
</evidence>
<dbReference type="InterPro" id="IPR036737">
    <property type="entry name" value="OmpA-like_sf"/>
</dbReference>
<dbReference type="SUPFAM" id="SSF82171">
    <property type="entry name" value="DPP6 N-terminal domain-like"/>
    <property type="match status" value="1"/>
</dbReference>
<dbReference type="Pfam" id="PF00691">
    <property type="entry name" value="OmpA"/>
    <property type="match status" value="1"/>
</dbReference>
<evidence type="ECO:0000313" key="9">
    <source>
        <dbReference type="Proteomes" id="UP000594759"/>
    </source>
</evidence>
<keyword evidence="6" id="KW-0732">Signal</keyword>
<dbReference type="InterPro" id="IPR011042">
    <property type="entry name" value="6-blade_b-propeller_TolB-like"/>
</dbReference>
<dbReference type="AlphaFoldDB" id="A0A7U3SPX6"/>
<dbReference type="PANTHER" id="PTHR30329">
    <property type="entry name" value="STATOR ELEMENT OF FLAGELLAR MOTOR COMPLEX"/>
    <property type="match status" value="1"/>
</dbReference>
<dbReference type="InterPro" id="IPR011990">
    <property type="entry name" value="TPR-like_helical_dom_sf"/>
</dbReference>
<keyword evidence="3" id="KW-0998">Cell outer membrane</keyword>
<reference evidence="8 9" key="1">
    <citation type="submission" date="2020-11" db="EMBL/GenBank/DDBJ databases">
        <title>Pedobacter endophytica, an endophytic bacteria isolated form Carex pumila.</title>
        <authorList>
            <person name="Peng Y."/>
            <person name="Jiang L."/>
            <person name="Lee J."/>
        </authorList>
    </citation>
    <scope>NUCLEOTIDE SEQUENCE [LARGE SCALE GENOMIC DNA]</scope>
    <source>
        <strain evidence="8 9">JBR3-12</strain>
    </source>
</reference>
<protein>
    <submittedName>
        <fullName evidence="8">OmpA family protein</fullName>
    </submittedName>
</protein>
<dbReference type="Pfam" id="PF07676">
    <property type="entry name" value="PD40"/>
    <property type="match status" value="1"/>
</dbReference>
<feature type="chain" id="PRO_5032932248" evidence="6">
    <location>
        <begin position="19"/>
        <end position="667"/>
    </location>
</feature>
<dbReference type="InterPro" id="IPR011659">
    <property type="entry name" value="WD40"/>
</dbReference>
<name>A0A7U3SPX6_9SPHI</name>
<evidence type="ECO:0000259" key="7">
    <source>
        <dbReference type="PROSITE" id="PS51123"/>
    </source>
</evidence>
<evidence type="ECO:0000256" key="3">
    <source>
        <dbReference type="ARBA" id="ARBA00023237"/>
    </source>
</evidence>
<dbReference type="PRINTS" id="PR01021">
    <property type="entry name" value="OMPADOMAIN"/>
</dbReference>
<evidence type="ECO:0000256" key="1">
    <source>
        <dbReference type="ARBA" id="ARBA00004442"/>
    </source>
</evidence>
<dbReference type="SUPFAM" id="SSF49464">
    <property type="entry name" value="Carboxypeptidase regulatory domain-like"/>
    <property type="match status" value="1"/>
</dbReference>
<dbReference type="SUPFAM" id="SSF48452">
    <property type="entry name" value="TPR-like"/>
    <property type="match status" value="1"/>
</dbReference>
<dbReference type="EMBL" id="CP064939">
    <property type="protein sequence ID" value="QPH38526.1"/>
    <property type="molecule type" value="Genomic_DNA"/>
</dbReference>
<dbReference type="Gene3D" id="3.30.1330.60">
    <property type="entry name" value="OmpA-like domain"/>
    <property type="match status" value="1"/>
</dbReference>
<dbReference type="PROSITE" id="PS51123">
    <property type="entry name" value="OMPA_2"/>
    <property type="match status" value="1"/>
</dbReference>
<evidence type="ECO:0000256" key="5">
    <source>
        <dbReference type="SAM" id="MobiDB-lite"/>
    </source>
</evidence>
<feature type="domain" description="OmpA-like" evidence="7">
    <location>
        <begin position="542"/>
        <end position="667"/>
    </location>
</feature>
<evidence type="ECO:0000256" key="6">
    <source>
        <dbReference type="SAM" id="SignalP"/>
    </source>
</evidence>
<dbReference type="PANTHER" id="PTHR30329:SF21">
    <property type="entry name" value="LIPOPROTEIN YIAD-RELATED"/>
    <property type="match status" value="1"/>
</dbReference>
<comment type="subcellular location">
    <subcellularLocation>
        <location evidence="1">Cell outer membrane</location>
    </subcellularLocation>
</comment>
<dbReference type="SUPFAM" id="SSF103088">
    <property type="entry name" value="OmpA-like"/>
    <property type="match status" value="1"/>
</dbReference>
<keyword evidence="2 4" id="KW-0472">Membrane</keyword>
<dbReference type="Proteomes" id="UP000594759">
    <property type="component" value="Chromosome"/>
</dbReference>
<evidence type="ECO:0000313" key="8">
    <source>
        <dbReference type="EMBL" id="QPH38526.1"/>
    </source>
</evidence>
<organism evidence="8 9">
    <name type="scientific">Pedobacter endophyticus</name>
    <dbReference type="NCBI Taxonomy" id="2789740"/>
    <lineage>
        <taxon>Bacteria</taxon>
        <taxon>Pseudomonadati</taxon>
        <taxon>Bacteroidota</taxon>
        <taxon>Sphingobacteriia</taxon>
        <taxon>Sphingobacteriales</taxon>
        <taxon>Sphingobacteriaceae</taxon>
        <taxon>Pedobacter</taxon>
    </lineage>
</organism>
<dbReference type="InterPro" id="IPR050330">
    <property type="entry name" value="Bact_OuterMem_StrucFunc"/>
</dbReference>
<accession>A0A7U3SPX6</accession>
<dbReference type="GO" id="GO:0009279">
    <property type="term" value="C:cell outer membrane"/>
    <property type="evidence" value="ECO:0007669"/>
    <property type="project" value="UniProtKB-SubCell"/>
</dbReference>
<dbReference type="InterPro" id="IPR008969">
    <property type="entry name" value="CarboxyPept-like_regulatory"/>
</dbReference>
<dbReference type="RefSeq" id="WP_196098006.1">
    <property type="nucleotide sequence ID" value="NZ_CP064939.1"/>
</dbReference>
<feature type="region of interest" description="Disordered" evidence="5">
    <location>
        <begin position="638"/>
        <end position="667"/>
    </location>
</feature>
<evidence type="ECO:0000256" key="2">
    <source>
        <dbReference type="ARBA" id="ARBA00023136"/>
    </source>
</evidence>
<keyword evidence="9" id="KW-1185">Reference proteome</keyword>
<dbReference type="Gene3D" id="1.25.40.10">
    <property type="entry name" value="Tetratricopeptide repeat domain"/>
    <property type="match status" value="1"/>
</dbReference>
<dbReference type="KEGG" id="pex:IZT61_15740"/>
<feature type="compositionally biased region" description="Basic and acidic residues" evidence="5">
    <location>
        <begin position="658"/>
        <end position="667"/>
    </location>
</feature>
<dbReference type="CDD" id="cd07185">
    <property type="entry name" value="OmpA_C-like"/>
    <property type="match status" value="1"/>
</dbReference>
<feature type="signal peptide" evidence="6">
    <location>
        <begin position="1"/>
        <end position="18"/>
    </location>
</feature>
<proteinExistence type="predicted"/>
<dbReference type="InterPro" id="IPR006665">
    <property type="entry name" value="OmpA-like"/>
</dbReference>
<sequence length="667" mass="74789">MKKILAIFLLAFGSFAQAQYVVNYKRVADTYFENQDYYAAATFYKKALKITGDSTHAVLPYGKDRKSSSDEKTIEDYEGSIFKLAEASRLYRDFTEAEKYYSIAITFTNTRFRKALFYYAKSLNANRKFTQAITAYEQYIQKNPGDPLAGDAKKEIASCKFAIDEMRFPRMVRVKKLPNDLNGLGSNYAPVKINNEFYFTSSRPIAVAGKKDIVKTETGEVQVSTKSNPFINNIYSAKSDFAAGNDVSVKMMNIKLPKDVEVAATTFTPDGNTTYFTVWHEKSNYAIYTAKKTGDSWSDPQPLGLEVNSKDFNASQPFVTGDGKYLLFSSDRPGGYGKFDIWFCTLRDDGSLGQPVNLGNTINTEDDERAPYYNVNTKKLLFSTDGRVGLGGFDFFEAEGDLITWATPKNLGYPFNSSKDDIYFTAIDALGNRGYISSDRESTCCMELFEVKKEAFNVNGILTDCKTKMPLPEANVMLANAEGQQKLVTGPNGKYSFKVDSKRPVKLTFAKDNYFAITKNYAYEELAKADTLITKDYCLSPFKLGIPIALDNIYYEFDSADLTEPSKQVLDFLVPIMEDNPQMEIELGSHTDNLGTDEYNLDLSNRRAQSCVTYLVSKGIAASRLTFKGYGESMPLAPNTIGKGKKQKDNPAGRAKNRRTEFKVTKK</sequence>
<dbReference type="Gene3D" id="2.120.10.30">
    <property type="entry name" value="TolB, C-terminal domain"/>
    <property type="match status" value="1"/>
</dbReference>
<dbReference type="InterPro" id="IPR006664">
    <property type="entry name" value="OMP_bac"/>
</dbReference>
<gene>
    <name evidence="8" type="ORF">IZT61_15740</name>
</gene>